<evidence type="ECO:0000256" key="1">
    <source>
        <dbReference type="SAM" id="MobiDB-lite"/>
    </source>
</evidence>
<dbReference type="Proteomes" id="UP000480178">
    <property type="component" value="Chromosome"/>
</dbReference>
<keyword evidence="3" id="KW-1185">Reference proteome</keyword>
<dbReference type="GO" id="GO:0032259">
    <property type="term" value="P:methylation"/>
    <property type="evidence" value="ECO:0007669"/>
    <property type="project" value="UniProtKB-KW"/>
</dbReference>
<dbReference type="KEGG" id="rhoz:GXP67_15500"/>
<reference evidence="2 3" key="1">
    <citation type="submission" date="2020-01" db="EMBL/GenBank/DDBJ databases">
        <authorList>
            <person name="Kim M.K."/>
        </authorList>
    </citation>
    <scope>NUCLEOTIDE SEQUENCE [LARGE SCALE GENOMIC DNA]</scope>
    <source>
        <strain evidence="2 3">172606-1</strain>
    </source>
</reference>
<keyword evidence="2" id="KW-0808">Transferase</keyword>
<dbReference type="EMBL" id="CP048222">
    <property type="protein sequence ID" value="QHT72037.1"/>
    <property type="molecule type" value="Genomic_DNA"/>
</dbReference>
<gene>
    <name evidence="2" type="ORF">GXP67_15500</name>
</gene>
<dbReference type="InterPro" id="IPR029063">
    <property type="entry name" value="SAM-dependent_MTases_sf"/>
</dbReference>
<dbReference type="SUPFAM" id="SSF53335">
    <property type="entry name" value="S-adenosyl-L-methionine-dependent methyltransferases"/>
    <property type="match status" value="1"/>
</dbReference>
<feature type="region of interest" description="Disordered" evidence="1">
    <location>
        <begin position="277"/>
        <end position="302"/>
    </location>
</feature>
<proteinExistence type="predicted"/>
<dbReference type="Gene3D" id="3.40.50.150">
    <property type="entry name" value="Vaccinia Virus protein VP39"/>
    <property type="match status" value="1"/>
</dbReference>
<dbReference type="GO" id="GO:0008168">
    <property type="term" value="F:methyltransferase activity"/>
    <property type="evidence" value="ECO:0007669"/>
    <property type="project" value="UniProtKB-KW"/>
</dbReference>
<dbReference type="Pfam" id="PF13578">
    <property type="entry name" value="Methyltransf_24"/>
    <property type="match status" value="1"/>
</dbReference>
<accession>A0A6C0GVW8</accession>
<protein>
    <submittedName>
        <fullName evidence="2">Class I SAM-dependent methyltransferase</fullName>
    </submittedName>
</protein>
<name>A0A6C0GVW8_9BACT</name>
<evidence type="ECO:0000313" key="3">
    <source>
        <dbReference type="Proteomes" id="UP000480178"/>
    </source>
</evidence>
<dbReference type="AlphaFoldDB" id="A0A6C0GVW8"/>
<keyword evidence="2" id="KW-0489">Methyltransferase</keyword>
<sequence>MMKSQLKKLKHIWVLNFLRRTFNATRYYNKKYMEIIKWGIASNEDTNYTYDLTEGNMLYLAHIISFVVQKDNKTILAFINEAQNDTFLKDHIIREIQQSDLKKFADQQIRFGRRMGWYAMIRALKPRTVVETGVDKGLGSVIICAALLKNKEEGFEGRYYGTDINPKAGYLLTGKYRQVGEILYGDSIASLSTFKDTIDIFINDSDHSADYEYREYLTIKHLLTDDSIILGDNSHSTDKLAIFSTEEERNFLFFQESPLNHWYPGGGIGISFKTPKTSRQAQNKITPESNTDNTVSMQAASN</sequence>
<organism evidence="2 3">
    <name type="scientific">Rhodocytophaga rosea</name>
    <dbReference type="NCBI Taxonomy" id="2704465"/>
    <lineage>
        <taxon>Bacteria</taxon>
        <taxon>Pseudomonadati</taxon>
        <taxon>Bacteroidota</taxon>
        <taxon>Cytophagia</taxon>
        <taxon>Cytophagales</taxon>
        <taxon>Rhodocytophagaceae</taxon>
        <taxon>Rhodocytophaga</taxon>
    </lineage>
</organism>
<evidence type="ECO:0000313" key="2">
    <source>
        <dbReference type="EMBL" id="QHT72037.1"/>
    </source>
</evidence>